<sequence length="539" mass="57874">MSSMQPPHERHMRFLAPDTRSVSSGAPELSLETLHRVAQAIASDLDIERIVQVVTDAATELTGAKFGAFFYNAINASGEIYQLYTLSGAPREVFGKSGMPRKTALFQPTFEGGAPIRCGDVRKDPRYGLGCGTPPSGDGGMPRGHLPVVSYLAVPVVSRSGDVHGGLLFGHDEPDVFSETSERIALMIASHAAIAIDNSRLLLRARFEIEERKRAQTTAAWLAAIVTSSEDAIVGESLDGTITSWNRGAERLFGFSAAEMIGKSWQILVPEGQLDEGREMLSNGAAGSHVHLVETVHRHKDGSLIDISLRSSPVYGPEGQVIGISRIARDITERRRAAERQQLMLREMDHRIKNVFALAMGVVSLSSGSATTPQEVSQAIRNRLAALARAHDLTMSSSQHGSGPVGICELLRAVVAPYESADACRLAITGNDVAVSGGVFTSLALLFHEFTTNAVKYGCLSVPEGQLQVKIDADDGSMNFVWSEHGGPPPRPDASEGFGSRLEKAILHNQLGGTVHREWHANGITIRLAIPLVGLESSP</sequence>
<dbReference type="InterPro" id="IPR011102">
    <property type="entry name" value="Sig_transdc_His_kinase_HWE"/>
</dbReference>
<protein>
    <recommendedName>
        <fullName evidence="3">Blue-light-activated histidine kinase</fullName>
        <ecNumber evidence="2">2.7.13.3</ecNumber>
    </recommendedName>
</protein>
<dbReference type="PROSITE" id="PS50112">
    <property type="entry name" value="PAS"/>
    <property type="match status" value="1"/>
</dbReference>
<comment type="catalytic activity">
    <reaction evidence="1">
        <text>ATP + protein L-histidine = ADP + protein N-phospho-L-histidine.</text>
        <dbReference type="EC" id="2.7.13.3"/>
    </reaction>
</comment>
<keyword evidence="4" id="KW-0600">Photoreceptor protein</keyword>
<evidence type="ECO:0000256" key="2">
    <source>
        <dbReference type="ARBA" id="ARBA00012438"/>
    </source>
</evidence>
<dbReference type="InterPro" id="IPR000700">
    <property type="entry name" value="PAS-assoc_C"/>
</dbReference>
<evidence type="ECO:0000259" key="18">
    <source>
        <dbReference type="PROSITE" id="PS50112"/>
    </source>
</evidence>
<reference evidence="20" key="1">
    <citation type="submission" date="2022-07" db="EMBL/GenBank/DDBJ databases">
        <title>Ectorhizobium quercum gen.nov., sp. nov.</title>
        <authorList>
            <person name="Ma T."/>
            <person name="Li Y."/>
        </authorList>
    </citation>
    <scope>NUCLEOTIDE SEQUENCE</scope>
    <source>
        <strain evidence="20">BDR2-2</strain>
    </source>
</reference>
<dbReference type="Pfam" id="PF07536">
    <property type="entry name" value="HWE_HK"/>
    <property type="match status" value="1"/>
</dbReference>
<dbReference type="InterPro" id="IPR000014">
    <property type="entry name" value="PAS"/>
</dbReference>
<evidence type="ECO:0000256" key="5">
    <source>
        <dbReference type="ARBA" id="ARBA00022553"/>
    </source>
</evidence>
<dbReference type="Proteomes" id="UP001208771">
    <property type="component" value="Unassembled WGS sequence"/>
</dbReference>
<evidence type="ECO:0000256" key="14">
    <source>
        <dbReference type="ARBA" id="ARBA00022991"/>
    </source>
</evidence>
<dbReference type="GO" id="GO:0006355">
    <property type="term" value="P:regulation of DNA-templated transcription"/>
    <property type="evidence" value="ECO:0007669"/>
    <property type="project" value="InterPro"/>
</dbReference>
<dbReference type="InterPro" id="IPR035965">
    <property type="entry name" value="PAS-like_dom_sf"/>
</dbReference>
<dbReference type="Pfam" id="PF13185">
    <property type="entry name" value="GAF_2"/>
    <property type="match status" value="1"/>
</dbReference>
<dbReference type="InterPro" id="IPR036890">
    <property type="entry name" value="HATPase_C_sf"/>
</dbReference>
<evidence type="ECO:0000256" key="11">
    <source>
        <dbReference type="ARBA" id="ARBA00022741"/>
    </source>
</evidence>
<keyword evidence="5" id="KW-0597">Phosphoprotein</keyword>
<dbReference type="PANTHER" id="PTHR41523:SF8">
    <property type="entry name" value="ETHYLENE RESPONSE SENSOR PROTEIN"/>
    <property type="match status" value="1"/>
</dbReference>
<dbReference type="EMBL" id="JANFPI010000001">
    <property type="protein sequence ID" value="MCX8995497.1"/>
    <property type="molecule type" value="Genomic_DNA"/>
</dbReference>
<keyword evidence="6" id="KW-0716">Sensory transduction</keyword>
<dbReference type="Gene3D" id="3.30.450.20">
    <property type="entry name" value="PAS domain"/>
    <property type="match status" value="1"/>
</dbReference>
<evidence type="ECO:0000313" key="20">
    <source>
        <dbReference type="EMBL" id="MCX8995497.1"/>
    </source>
</evidence>
<dbReference type="SUPFAM" id="SSF55785">
    <property type="entry name" value="PYP-like sensor domain (PAS domain)"/>
    <property type="match status" value="1"/>
</dbReference>
<keyword evidence="15" id="KW-0843">Virulence</keyword>
<dbReference type="AlphaFoldDB" id="A0AAE3ST26"/>
<dbReference type="SMART" id="SM00065">
    <property type="entry name" value="GAF"/>
    <property type="match status" value="1"/>
</dbReference>
<evidence type="ECO:0000256" key="15">
    <source>
        <dbReference type="ARBA" id="ARBA00023026"/>
    </source>
</evidence>
<organism evidence="20 21">
    <name type="scientific">Ectorhizobium quercum</name>
    <dbReference type="NCBI Taxonomy" id="2965071"/>
    <lineage>
        <taxon>Bacteria</taxon>
        <taxon>Pseudomonadati</taxon>
        <taxon>Pseudomonadota</taxon>
        <taxon>Alphaproteobacteria</taxon>
        <taxon>Hyphomicrobiales</taxon>
        <taxon>Rhizobiaceae</taxon>
        <taxon>Ectorhizobium</taxon>
    </lineage>
</organism>
<keyword evidence="7" id="KW-0285">Flavoprotein</keyword>
<name>A0AAE3ST26_9HYPH</name>
<dbReference type="InterPro" id="IPR003018">
    <property type="entry name" value="GAF"/>
</dbReference>
<dbReference type="NCBIfam" id="TIGR00229">
    <property type="entry name" value="sensory_box"/>
    <property type="match status" value="1"/>
</dbReference>
<evidence type="ECO:0000256" key="1">
    <source>
        <dbReference type="ARBA" id="ARBA00000085"/>
    </source>
</evidence>
<keyword evidence="16" id="KW-0675">Receptor</keyword>
<dbReference type="GO" id="GO:0004673">
    <property type="term" value="F:protein histidine kinase activity"/>
    <property type="evidence" value="ECO:0007669"/>
    <property type="project" value="UniProtKB-EC"/>
</dbReference>
<comment type="caution">
    <text evidence="20">The sequence shown here is derived from an EMBL/GenBank/DDBJ whole genome shotgun (WGS) entry which is preliminary data.</text>
</comment>
<dbReference type="InterPro" id="IPR029016">
    <property type="entry name" value="GAF-like_dom_sf"/>
</dbReference>
<dbReference type="PROSITE" id="PS50113">
    <property type="entry name" value="PAC"/>
    <property type="match status" value="1"/>
</dbReference>
<feature type="domain" description="PAS" evidence="18">
    <location>
        <begin position="218"/>
        <end position="271"/>
    </location>
</feature>
<keyword evidence="11" id="KW-0547">Nucleotide-binding</keyword>
<dbReference type="GO" id="GO:0005524">
    <property type="term" value="F:ATP binding"/>
    <property type="evidence" value="ECO:0007669"/>
    <property type="project" value="UniProtKB-KW"/>
</dbReference>
<evidence type="ECO:0000313" key="21">
    <source>
        <dbReference type="Proteomes" id="UP001208771"/>
    </source>
</evidence>
<evidence type="ECO:0000256" key="12">
    <source>
        <dbReference type="ARBA" id="ARBA00022777"/>
    </source>
</evidence>
<evidence type="ECO:0000256" key="10">
    <source>
        <dbReference type="ARBA" id="ARBA00022737"/>
    </source>
</evidence>
<evidence type="ECO:0000256" key="9">
    <source>
        <dbReference type="ARBA" id="ARBA00022679"/>
    </source>
</evidence>
<accession>A0AAE3ST26</accession>
<dbReference type="PANTHER" id="PTHR41523">
    <property type="entry name" value="TWO-COMPONENT SYSTEM SENSOR PROTEIN"/>
    <property type="match status" value="1"/>
</dbReference>
<dbReference type="InterPro" id="IPR001610">
    <property type="entry name" value="PAC"/>
</dbReference>
<dbReference type="SMART" id="SM00091">
    <property type="entry name" value="PAS"/>
    <property type="match status" value="1"/>
</dbReference>
<dbReference type="Gene3D" id="3.30.450.40">
    <property type="match status" value="1"/>
</dbReference>
<evidence type="ECO:0000256" key="3">
    <source>
        <dbReference type="ARBA" id="ARBA00021740"/>
    </source>
</evidence>
<dbReference type="Pfam" id="PF00989">
    <property type="entry name" value="PAS"/>
    <property type="match status" value="1"/>
</dbReference>
<evidence type="ECO:0000256" key="7">
    <source>
        <dbReference type="ARBA" id="ARBA00022630"/>
    </source>
</evidence>
<keyword evidence="10" id="KW-0677">Repeat</keyword>
<dbReference type="RefSeq" id="WP_306409280.1">
    <property type="nucleotide sequence ID" value="NZ_JANFPI010000001.1"/>
</dbReference>
<evidence type="ECO:0000256" key="4">
    <source>
        <dbReference type="ARBA" id="ARBA00022543"/>
    </source>
</evidence>
<dbReference type="SUPFAM" id="SSF55781">
    <property type="entry name" value="GAF domain-like"/>
    <property type="match status" value="1"/>
</dbReference>
<evidence type="ECO:0000256" key="13">
    <source>
        <dbReference type="ARBA" id="ARBA00022840"/>
    </source>
</evidence>
<dbReference type="GO" id="GO:0009881">
    <property type="term" value="F:photoreceptor activity"/>
    <property type="evidence" value="ECO:0007669"/>
    <property type="project" value="UniProtKB-KW"/>
</dbReference>
<dbReference type="SMART" id="SM00086">
    <property type="entry name" value="PAC"/>
    <property type="match status" value="1"/>
</dbReference>
<dbReference type="SMART" id="SM00911">
    <property type="entry name" value="HWE_HK"/>
    <property type="match status" value="1"/>
</dbReference>
<evidence type="ECO:0000259" key="19">
    <source>
        <dbReference type="PROSITE" id="PS50113"/>
    </source>
</evidence>
<dbReference type="InterPro" id="IPR013767">
    <property type="entry name" value="PAS_fold"/>
</dbReference>
<keyword evidence="8" id="KW-0288">FMN</keyword>
<evidence type="ECO:0000256" key="17">
    <source>
        <dbReference type="SAM" id="MobiDB-lite"/>
    </source>
</evidence>
<proteinExistence type="predicted"/>
<keyword evidence="21" id="KW-1185">Reference proteome</keyword>
<keyword evidence="14" id="KW-0157">Chromophore</keyword>
<gene>
    <name evidence="20" type="ORF">NOF55_00060</name>
</gene>
<evidence type="ECO:0000256" key="16">
    <source>
        <dbReference type="ARBA" id="ARBA00023170"/>
    </source>
</evidence>
<feature type="domain" description="PAC" evidence="19">
    <location>
        <begin position="291"/>
        <end position="343"/>
    </location>
</feature>
<dbReference type="EC" id="2.7.13.3" evidence="2"/>
<keyword evidence="12" id="KW-0418">Kinase</keyword>
<evidence type="ECO:0000256" key="6">
    <source>
        <dbReference type="ARBA" id="ARBA00022606"/>
    </source>
</evidence>
<evidence type="ECO:0000256" key="8">
    <source>
        <dbReference type="ARBA" id="ARBA00022643"/>
    </source>
</evidence>
<dbReference type="CDD" id="cd00130">
    <property type="entry name" value="PAS"/>
    <property type="match status" value="1"/>
</dbReference>
<keyword evidence="9" id="KW-0808">Transferase</keyword>
<dbReference type="Gene3D" id="3.30.565.10">
    <property type="entry name" value="Histidine kinase-like ATPase, C-terminal domain"/>
    <property type="match status" value="1"/>
</dbReference>
<feature type="region of interest" description="Disordered" evidence="17">
    <location>
        <begin position="1"/>
        <end position="26"/>
    </location>
</feature>
<keyword evidence="13" id="KW-0067">ATP-binding</keyword>